<feature type="signal peptide" evidence="9">
    <location>
        <begin position="1"/>
        <end position="41"/>
    </location>
</feature>
<dbReference type="InterPro" id="IPR006685">
    <property type="entry name" value="MscS_channel_2nd"/>
</dbReference>
<evidence type="ECO:0000256" key="1">
    <source>
        <dbReference type="ARBA" id="ARBA00004651"/>
    </source>
</evidence>
<dbReference type="Gene3D" id="3.30.70.100">
    <property type="match status" value="1"/>
</dbReference>
<keyword evidence="13" id="KW-1185">Reference proteome</keyword>
<dbReference type="Pfam" id="PF00924">
    <property type="entry name" value="MS_channel_2nd"/>
    <property type="match status" value="1"/>
</dbReference>
<evidence type="ECO:0000256" key="6">
    <source>
        <dbReference type="ARBA" id="ARBA00023136"/>
    </source>
</evidence>
<dbReference type="PANTHER" id="PTHR30566">
    <property type="entry name" value="YNAI-RELATED MECHANOSENSITIVE ION CHANNEL"/>
    <property type="match status" value="1"/>
</dbReference>
<evidence type="ECO:0000256" key="4">
    <source>
        <dbReference type="ARBA" id="ARBA00022692"/>
    </source>
</evidence>
<dbReference type="Pfam" id="PF21082">
    <property type="entry name" value="MS_channel_3rd"/>
    <property type="match status" value="1"/>
</dbReference>
<dbReference type="InterPro" id="IPR010920">
    <property type="entry name" value="LSM_dom_sf"/>
</dbReference>
<feature type="region of interest" description="Disordered" evidence="7">
    <location>
        <begin position="184"/>
        <end position="211"/>
    </location>
</feature>
<dbReference type="InterPro" id="IPR011014">
    <property type="entry name" value="MscS_channel_TM-2"/>
</dbReference>
<dbReference type="SUPFAM" id="SSF82689">
    <property type="entry name" value="Mechanosensitive channel protein MscS (YggB), C-terminal domain"/>
    <property type="match status" value="1"/>
</dbReference>
<feature type="transmembrane region" description="Helical" evidence="8">
    <location>
        <begin position="424"/>
        <end position="443"/>
    </location>
</feature>
<keyword evidence="3" id="KW-1003">Cell membrane</keyword>
<comment type="similarity">
    <text evidence="2">Belongs to the MscS (TC 1.A.23) family.</text>
</comment>
<evidence type="ECO:0000313" key="12">
    <source>
        <dbReference type="EMBL" id="GAA5525935.1"/>
    </source>
</evidence>
<organism evidence="12 13">
    <name type="scientific">Microbulbifer aestuariivivens</name>
    <dbReference type="NCBI Taxonomy" id="1908308"/>
    <lineage>
        <taxon>Bacteria</taxon>
        <taxon>Pseudomonadati</taxon>
        <taxon>Pseudomonadota</taxon>
        <taxon>Gammaproteobacteria</taxon>
        <taxon>Cellvibrionales</taxon>
        <taxon>Microbulbiferaceae</taxon>
        <taxon>Microbulbifer</taxon>
    </lineage>
</organism>
<evidence type="ECO:0000256" key="2">
    <source>
        <dbReference type="ARBA" id="ARBA00008017"/>
    </source>
</evidence>
<dbReference type="SUPFAM" id="SSF50182">
    <property type="entry name" value="Sm-like ribonucleoproteins"/>
    <property type="match status" value="1"/>
</dbReference>
<evidence type="ECO:0000256" key="9">
    <source>
        <dbReference type="SAM" id="SignalP"/>
    </source>
</evidence>
<dbReference type="EMBL" id="BAABRT010000022">
    <property type="protein sequence ID" value="GAA5525935.1"/>
    <property type="molecule type" value="Genomic_DNA"/>
</dbReference>
<evidence type="ECO:0000313" key="13">
    <source>
        <dbReference type="Proteomes" id="UP001408594"/>
    </source>
</evidence>
<feature type="transmembrane region" description="Helical" evidence="8">
    <location>
        <begin position="347"/>
        <end position="364"/>
    </location>
</feature>
<evidence type="ECO:0000256" key="3">
    <source>
        <dbReference type="ARBA" id="ARBA00022475"/>
    </source>
</evidence>
<name>A0ABP9WRV1_9GAMM</name>
<comment type="subcellular location">
    <subcellularLocation>
        <location evidence="1">Cell membrane</location>
        <topology evidence="1">Multi-pass membrane protein</topology>
    </subcellularLocation>
</comment>
<dbReference type="PANTHER" id="PTHR30566:SF5">
    <property type="entry name" value="MECHANOSENSITIVE ION CHANNEL PROTEIN 1, MITOCHONDRIAL-RELATED"/>
    <property type="match status" value="1"/>
</dbReference>
<protein>
    <recommendedName>
        <fullName evidence="14">Mechanosensitive ion channel family protein</fullName>
    </recommendedName>
</protein>
<reference evidence="12 13" key="1">
    <citation type="submission" date="2024-02" db="EMBL/GenBank/DDBJ databases">
        <title>Microbulbifer aestuariivivens NBRC 112533.</title>
        <authorList>
            <person name="Ichikawa N."/>
            <person name="Katano-Makiyama Y."/>
            <person name="Hidaka K."/>
        </authorList>
    </citation>
    <scope>NUCLEOTIDE SEQUENCE [LARGE SCALE GENOMIC DNA]</scope>
    <source>
        <strain evidence="12 13">NBRC 112533</strain>
    </source>
</reference>
<evidence type="ECO:0000259" key="10">
    <source>
        <dbReference type="Pfam" id="PF00924"/>
    </source>
</evidence>
<comment type="caution">
    <text evidence="12">The sequence shown here is derived from an EMBL/GenBank/DDBJ whole genome shotgun (WGS) entry which is preliminary data.</text>
</comment>
<evidence type="ECO:0000256" key="7">
    <source>
        <dbReference type="SAM" id="MobiDB-lite"/>
    </source>
</evidence>
<dbReference type="InterPro" id="IPR023408">
    <property type="entry name" value="MscS_beta-dom_sf"/>
</dbReference>
<evidence type="ECO:0000256" key="5">
    <source>
        <dbReference type="ARBA" id="ARBA00022989"/>
    </source>
</evidence>
<dbReference type="InterPro" id="IPR011066">
    <property type="entry name" value="MscS_channel_C_sf"/>
</dbReference>
<evidence type="ECO:0000259" key="11">
    <source>
        <dbReference type="Pfam" id="PF21082"/>
    </source>
</evidence>
<feature type="transmembrane region" description="Helical" evidence="8">
    <location>
        <begin position="449"/>
        <end position="467"/>
    </location>
</feature>
<evidence type="ECO:0000256" key="8">
    <source>
        <dbReference type="SAM" id="Phobius"/>
    </source>
</evidence>
<keyword evidence="5 8" id="KW-1133">Transmembrane helix</keyword>
<sequence length="701" mass="77188">MSMRGSLSTYSTYSISLVSARWGRLLAAGLCLLVAALTVQAAQAEPQAKKAGTESRAAGSLGEEAEVAAGMLEEHPLSPLQHDTPRATIQSFLAETDSIAELVVEQFWDEPAQEVALEVRRRMQKVMQLLDLSEIPPAAREEMGSDAMIYLYEVLSRIELPPLEEIPGTETLSEMAAVAVEEGDLGGATGKPSLGGDSASGQSGVAGDRDDGGVAKSVSWTIPHTDITLVRVAEGPQTGKFVFSADTVARAAEFYGRTRHLAYRREIPLRNYAEMRPYLSMSGWLISPGLIQSFPAWMKRDIFRQAVWKWLALCVVLALYVLALGLIRRVSLRLSGRDEQRRHLSRFVLPLSLLVSIRPLITFVSQQLTLTDVVAEWLSLGGEALFYFALAWFVWQLPMVLVEVFISRSPRVEGESLDAHLLRFVARTLGVIAIIAILFVLSARLGAPLFSLLAGFGVGGIAVALAAQGSLENFIGSLNLFGDKPVRVGDFCRYGEDSGPDFQRIGTVESIGMRSTRIRGVDNTLTTIPNADFSKMHIVNYSTRSTILFLATLGLRYETTVDQLRFVLVSLREMLVAHPRVVDEEPSVRFVGMSDSSLDVEVRVDINTNDYFDFRAVREDILLRTLDIVRDAGTGFAFPSRTLYYSKDTGLDMARSEAAEAQVRGWAAAHEMPFPTFTPEQRSKRKNTLDYPPEGSPQADR</sequence>
<dbReference type="SUPFAM" id="SSF82861">
    <property type="entry name" value="Mechanosensitive channel protein MscS (YggB), transmembrane region"/>
    <property type="match status" value="1"/>
</dbReference>
<dbReference type="Gene3D" id="1.10.287.1260">
    <property type="match status" value="1"/>
</dbReference>
<gene>
    <name evidence="12" type="ORF">Maes01_02513</name>
</gene>
<keyword evidence="9" id="KW-0732">Signal</keyword>
<proteinExistence type="inferred from homology"/>
<evidence type="ECO:0008006" key="14">
    <source>
        <dbReference type="Google" id="ProtNLM"/>
    </source>
</evidence>
<feature type="region of interest" description="Disordered" evidence="7">
    <location>
        <begin position="674"/>
        <end position="701"/>
    </location>
</feature>
<feature type="chain" id="PRO_5046652470" description="Mechanosensitive ion channel family protein" evidence="9">
    <location>
        <begin position="42"/>
        <end position="701"/>
    </location>
</feature>
<feature type="transmembrane region" description="Helical" evidence="8">
    <location>
        <begin position="384"/>
        <end position="404"/>
    </location>
</feature>
<feature type="domain" description="Mechanosensitive ion channel MscS C-terminal" evidence="11">
    <location>
        <begin position="552"/>
        <end position="633"/>
    </location>
</feature>
<feature type="transmembrane region" description="Helical" evidence="8">
    <location>
        <begin position="307"/>
        <end position="327"/>
    </location>
</feature>
<keyword evidence="4 8" id="KW-0812">Transmembrane</keyword>
<feature type="domain" description="Mechanosensitive ion channel MscS" evidence="10">
    <location>
        <begin position="470"/>
        <end position="542"/>
    </location>
</feature>
<dbReference type="Proteomes" id="UP001408594">
    <property type="component" value="Unassembled WGS sequence"/>
</dbReference>
<keyword evidence="6 8" id="KW-0472">Membrane</keyword>
<dbReference type="InterPro" id="IPR049278">
    <property type="entry name" value="MS_channel_C"/>
</dbReference>
<accession>A0ABP9WRV1</accession>
<dbReference type="Gene3D" id="2.30.30.60">
    <property type="match status" value="1"/>
</dbReference>